<dbReference type="InterPro" id="IPR011006">
    <property type="entry name" value="CheY-like_superfamily"/>
</dbReference>
<dbReference type="OrthoDB" id="10869at2157"/>
<protein>
    <recommendedName>
        <fullName evidence="3">Response regulatory domain-containing protein</fullName>
    </recommendedName>
</protein>
<reference evidence="1 2" key="1">
    <citation type="journal article" date="2016" name="Sci. Rep.">
        <title>A novel ammonia-oxidizing archaeon from wastewater treatment plant: Its enrichment, physiological and genomic characteristics.</title>
        <authorList>
            <person name="Li Y."/>
            <person name="Ding K."/>
            <person name="Wen X."/>
            <person name="Zhang B."/>
            <person name="Shen B."/>
            <person name="Yang Y."/>
        </authorList>
    </citation>
    <scope>NUCLEOTIDE SEQUENCE [LARGE SCALE GENOMIC DNA]</scope>
    <source>
        <strain evidence="1 2">SAT1</strain>
    </source>
</reference>
<dbReference type="STRING" id="1603555.SU86_002590"/>
<dbReference type="Gene3D" id="3.40.50.2300">
    <property type="match status" value="1"/>
</dbReference>
<sequence>MKKMKALVLEQNERIVQLYKSIFMQQKCEAEFVSDSLSCIDKFATKTSQYDLVILEKPTKTDIDTNLEDEIRAASPTQRVFFLSPYMTPREEEFDSVKETLDLIDKPFAMVNLLSQLAVKPTLGK</sequence>
<dbReference type="RefSeq" id="WP_048188087.1">
    <property type="nucleotide sequence ID" value="NZ_CP011097.1"/>
</dbReference>
<dbReference type="SUPFAM" id="SSF52172">
    <property type="entry name" value="CheY-like"/>
    <property type="match status" value="1"/>
</dbReference>
<accession>A0A3G1B5V1</accession>
<evidence type="ECO:0000313" key="2">
    <source>
        <dbReference type="Proteomes" id="UP000266745"/>
    </source>
</evidence>
<evidence type="ECO:0000313" key="1">
    <source>
        <dbReference type="EMBL" id="AJZ75453.1"/>
    </source>
</evidence>
<keyword evidence="2" id="KW-1185">Reference proteome</keyword>
<dbReference type="Proteomes" id="UP000266745">
    <property type="component" value="Chromosome"/>
</dbReference>
<dbReference type="AlphaFoldDB" id="A0A3G1B5V1"/>
<proteinExistence type="predicted"/>
<evidence type="ECO:0008006" key="3">
    <source>
        <dbReference type="Google" id="ProtNLM"/>
    </source>
</evidence>
<name>A0A3G1B5V1_9ARCH</name>
<dbReference type="EMBL" id="CP011097">
    <property type="protein sequence ID" value="AJZ75453.1"/>
    <property type="molecule type" value="Genomic_DNA"/>
</dbReference>
<gene>
    <name evidence="1" type="ORF">SU86_002590</name>
</gene>
<organism evidence="1 2">
    <name type="scientific">Candidatus Nitrosotenuis cloacae</name>
    <dbReference type="NCBI Taxonomy" id="1603555"/>
    <lineage>
        <taxon>Archaea</taxon>
        <taxon>Nitrososphaerota</taxon>
        <taxon>Candidatus Nitrosotenuis</taxon>
    </lineage>
</organism>
<dbReference type="KEGG" id="tah:SU86_002590"/>
<dbReference type="GeneID" id="24875276"/>